<keyword evidence="3 7" id="KW-0479">Metal-binding</keyword>
<evidence type="ECO:0000313" key="11">
    <source>
        <dbReference type="Proteomes" id="UP000019322"/>
    </source>
</evidence>
<dbReference type="EMBL" id="CP007201">
    <property type="protein sequence ID" value="AHJ13054.1"/>
    <property type="molecule type" value="Genomic_DNA"/>
</dbReference>
<dbReference type="RefSeq" id="WP_025344927.1">
    <property type="nucleotide sequence ID" value="NZ_CP007201.1"/>
</dbReference>
<comment type="similarity">
    <text evidence="1 7">Belongs to the DNA/RNA non-specific endonuclease family.</text>
</comment>
<feature type="active site" description="Proton acceptor" evidence="6">
    <location>
        <position position="33"/>
    </location>
</feature>
<keyword evidence="4 7" id="KW-0255">Endonuclease</keyword>
<reference evidence="10 11" key="1">
    <citation type="journal article" date="2014" name="Environ. Microbiol.">
        <title>Insights into organohalide respiration and the versatile catabolism of Sulfurospirillum multivorans gained from comparative genomics and physiological studies.</title>
        <authorList>
            <person name="Goris T."/>
            <person name="Schubert T."/>
            <person name="Gadkari J."/>
            <person name="Wubet T."/>
            <person name="Tarkka M."/>
            <person name="Buscot F."/>
            <person name="Adrian L."/>
            <person name="Diekert G."/>
        </authorList>
    </citation>
    <scope>NUCLEOTIDE SEQUENCE [LARGE SCALE GENOMIC DNA]</scope>
    <source>
        <strain evidence="11">DM 12446 / JCM 15788 / NBRC 109480</strain>
    </source>
</reference>
<dbReference type="Proteomes" id="UP000019322">
    <property type="component" value="Chromosome"/>
</dbReference>
<evidence type="ECO:0000256" key="5">
    <source>
        <dbReference type="ARBA" id="ARBA00022801"/>
    </source>
</evidence>
<evidence type="ECO:0000256" key="1">
    <source>
        <dbReference type="ARBA" id="ARBA00010052"/>
    </source>
</evidence>
<dbReference type="InterPro" id="IPR044925">
    <property type="entry name" value="His-Me_finger_sf"/>
</dbReference>
<dbReference type="InterPro" id="IPR040255">
    <property type="entry name" value="Non-specific_endonuclease"/>
</dbReference>
<dbReference type="InterPro" id="IPR018524">
    <property type="entry name" value="DNA/RNA_endonuclease_AS"/>
</dbReference>
<keyword evidence="2 7" id="KW-0540">Nuclease</keyword>
<dbReference type="PANTHER" id="PTHR13966:SF5">
    <property type="entry name" value="ENDONUCLEASE G, MITOCHONDRIAL"/>
    <property type="match status" value="1"/>
</dbReference>
<feature type="region of interest" description="Disordered" evidence="8">
    <location>
        <begin position="1"/>
        <end position="46"/>
    </location>
</feature>
<organism evidence="10 11">
    <name type="scientific">Sulfurospirillum multivorans (strain DM 12446 / JCM 15788 / NBRC 109480)</name>
    <dbReference type="NCBI Taxonomy" id="1150621"/>
    <lineage>
        <taxon>Bacteria</taxon>
        <taxon>Pseudomonadati</taxon>
        <taxon>Campylobacterota</taxon>
        <taxon>Epsilonproteobacteria</taxon>
        <taxon>Campylobacterales</taxon>
        <taxon>Sulfurospirillaceae</taxon>
        <taxon>Sulfurospirillum</taxon>
    </lineage>
</organism>
<dbReference type="Pfam" id="PF01223">
    <property type="entry name" value="Endonuclease_NS"/>
    <property type="match status" value="1"/>
</dbReference>
<dbReference type="PANTHER" id="PTHR13966">
    <property type="entry name" value="ENDONUCLEASE RELATED"/>
    <property type="match status" value="1"/>
</dbReference>
<name>A0AA86AMM5_SULMK</name>
<evidence type="ECO:0000256" key="2">
    <source>
        <dbReference type="ARBA" id="ARBA00022722"/>
    </source>
</evidence>
<dbReference type="GO" id="GO:0003676">
    <property type="term" value="F:nucleic acid binding"/>
    <property type="evidence" value="ECO:0007669"/>
    <property type="project" value="InterPro"/>
</dbReference>
<protein>
    <recommendedName>
        <fullName evidence="7">Endonuclease</fullName>
        <ecNumber evidence="7">3.1.30.-</ecNumber>
    </recommendedName>
</protein>
<evidence type="ECO:0000256" key="3">
    <source>
        <dbReference type="ARBA" id="ARBA00022723"/>
    </source>
</evidence>
<dbReference type="GO" id="GO:0016787">
    <property type="term" value="F:hydrolase activity"/>
    <property type="evidence" value="ECO:0007669"/>
    <property type="project" value="UniProtKB-KW"/>
</dbReference>
<evidence type="ECO:0000256" key="8">
    <source>
        <dbReference type="SAM" id="MobiDB-lite"/>
    </source>
</evidence>
<accession>A0AA86AMM5</accession>
<evidence type="ECO:0000256" key="7">
    <source>
        <dbReference type="RuleBase" id="RU366055"/>
    </source>
</evidence>
<dbReference type="InterPro" id="IPR044929">
    <property type="entry name" value="DNA/RNA_non-sp_Endonuclease_sf"/>
</dbReference>
<dbReference type="Gene3D" id="3.40.570.10">
    <property type="entry name" value="Extracellular Endonuclease, subunit A"/>
    <property type="match status" value="1"/>
</dbReference>
<dbReference type="AlphaFoldDB" id="A0AA86AMM5"/>
<feature type="compositionally biased region" description="Basic and acidic residues" evidence="8">
    <location>
        <begin position="1"/>
        <end position="11"/>
    </location>
</feature>
<dbReference type="PROSITE" id="PS01070">
    <property type="entry name" value="NUCLEASE_NON_SPEC"/>
    <property type="match status" value="1"/>
</dbReference>
<evidence type="ECO:0000256" key="4">
    <source>
        <dbReference type="ARBA" id="ARBA00022759"/>
    </source>
</evidence>
<evidence type="ECO:0000259" key="9">
    <source>
        <dbReference type="Pfam" id="PF01223"/>
    </source>
</evidence>
<dbReference type="InterPro" id="IPR001604">
    <property type="entry name" value="Endo_G_ENPP1-like_dom"/>
</dbReference>
<evidence type="ECO:0000256" key="6">
    <source>
        <dbReference type="PIRSR" id="PIRSR640255-1"/>
    </source>
</evidence>
<dbReference type="GO" id="GO:0004519">
    <property type="term" value="F:endonuclease activity"/>
    <property type="evidence" value="ECO:0007669"/>
    <property type="project" value="UniProtKB-UniRule"/>
</dbReference>
<evidence type="ECO:0000313" key="10">
    <source>
        <dbReference type="EMBL" id="AHJ13054.1"/>
    </source>
</evidence>
<feature type="compositionally biased region" description="Basic and acidic residues" evidence="8">
    <location>
        <begin position="19"/>
        <end position="33"/>
    </location>
</feature>
<dbReference type="EC" id="3.1.30.-" evidence="7"/>
<keyword evidence="5 7" id="KW-0378">Hydrolase</keyword>
<dbReference type="SUPFAM" id="SSF54060">
    <property type="entry name" value="His-Me finger endonucleases"/>
    <property type="match status" value="1"/>
</dbReference>
<feature type="domain" description="DNA/RNA non-specific endonuclease/pyrophosphatase/phosphodiesterase" evidence="9">
    <location>
        <begin position="3"/>
        <end position="58"/>
    </location>
</feature>
<proteinExistence type="inferred from homology"/>
<dbReference type="GO" id="GO:0046872">
    <property type="term" value="F:metal ion binding"/>
    <property type="evidence" value="ECO:0007669"/>
    <property type="project" value="UniProtKB-KW"/>
</dbReference>
<dbReference type="KEGG" id="smul:SMUL_1799"/>
<comment type="cofactor">
    <cofactor evidence="7">
        <name>Mg(2+)</name>
        <dbReference type="ChEBI" id="CHEBI:18420"/>
    </cofactor>
</comment>
<sequence>MPRKDKFHEETLLPQNERAALKDYAKSGYDRGHMSPSADMPTESAQADSFSLANMVPQDFYI</sequence>
<gene>
    <name evidence="10" type="ORF">SMUL_1799</name>
</gene>